<keyword evidence="2" id="KW-1185">Reference proteome</keyword>
<dbReference type="Gene3D" id="1.10.630.10">
    <property type="entry name" value="Cytochrome P450"/>
    <property type="match status" value="1"/>
</dbReference>
<name>A0AA88UYJ3_9ASTE</name>
<reference evidence="1" key="1">
    <citation type="submission" date="2022-12" db="EMBL/GenBank/DDBJ databases">
        <title>Draft genome assemblies for two species of Escallonia (Escalloniales).</title>
        <authorList>
            <person name="Chanderbali A."/>
            <person name="Dervinis C."/>
            <person name="Anghel I."/>
            <person name="Soltis D."/>
            <person name="Soltis P."/>
            <person name="Zapata F."/>
        </authorList>
    </citation>
    <scope>NUCLEOTIDE SEQUENCE</scope>
    <source>
        <strain evidence="1">UCBG64.0493</strain>
        <tissue evidence="1">Leaf</tissue>
    </source>
</reference>
<dbReference type="GO" id="GO:0004497">
    <property type="term" value="F:monooxygenase activity"/>
    <property type="evidence" value="ECO:0007669"/>
    <property type="project" value="InterPro"/>
</dbReference>
<dbReference type="InterPro" id="IPR036396">
    <property type="entry name" value="Cyt_P450_sf"/>
</dbReference>
<comment type="caution">
    <text evidence="1">The sequence shown here is derived from an EMBL/GenBank/DDBJ whole genome shotgun (WGS) entry which is preliminary data.</text>
</comment>
<gene>
    <name evidence="1" type="ORF">RJ639_023293</name>
</gene>
<dbReference type="Proteomes" id="UP001188597">
    <property type="component" value="Unassembled WGS sequence"/>
</dbReference>
<protein>
    <recommendedName>
        <fullName evidence="3">Cytochrome P450</fullName>
    </recommendedName>
</protein>
<dbReference type="Pfam" id="PF00067">
    <property type="entry name" value="p450"/>
    <property type="match status" value="1"/>
</dbReference>
<accession>A0AA88UYJ3</accession>
<dbReference type="GO" id="GO:0005506">
    <property type="term" value="F:iron ion binding"/>
    <property type="evidence" value="ECO:0007669"/>
    <property type="project" value="InterPro"/>
</dbReference>
<evidence type="ECO:0000313" key="2">
    <source>
        <dbReference type="Proteomes" id="UP001188597"/>
    </source>
</evidence>
<proteinExistence type="predicted"/>
<dbReference type="EMBL" id="JAVXUP010003729">
    <property type="protein sequence ID" value="KAK2998281.1"/>
    <property type="molecule type" value="Genomic_DNA"/>
</dbReference>
<evidence type="ECO:0000313" key="1">
    <source>
        <dbReference type="EMBL" id="KAK2998281.1"/>
    </source>
</evidence>
<dbReference type="GO" id="GO:0020037">
    <property type="term" value="F:heme binding"/>
    <property type="evidence" value="ECO:0007669"/>
    <property type="project" value="InterPro"/>
</dbReference>
<organism evidence="1 2">
    <name type="scientific">Escallonia herrerae</name>
    <dbReference type="NCBI Taxonomy" id="1293975"/>
    <lineage>
        <taxon>Eukaryota</taxon>
        <taxon>Viridiplantae</taxon>
        <taxon>Streptophyta</taxon>
        <taxon>Embryophyta</taxon>
        <taxon>Tracheophyta</taxon>
        <taxon>Spermatophyta</taxon>
        <taxon>Magnoliopsida</taxon>
        <taxon>eudicotyledons</taxon>
        <taxon>Gunneridae</taxon>
        <taxon>Pentapetalae</taxon>
        <taxon>asterids</taxon>
        <taxon>campanulids</taxon>
        <taxon>Escalloniales</taxon>
        <taxon>Escalloniaceae</taxon>
        <taxon>Escallonia</taxon>
    </lineage>
</organism>
<dbReference type="GO" id="GO:0016705">
    <property type="term" value="F:oxidoreductase activity, acting on paired donors, with incorporation or reduction of molecular oxygen"/>
    <property type="evidence" value="ECO:0007669"/>
    <property type="project" value="InterPro"/>
</dbReference>
<sequence>MNTLWDFRLKSRRFDSSGIDHIWDSIFSGALLASHETVAIALSFVLYYLADHPDVYAKVLKGDTGFPAALSSSVQHPIKKITKEDLSESTGSYMEQNRND</sequence>
<dbReference type="InterPro" id="IPR001128">
    <property type="entry name" value="Cyt_P450"/>
</dbReference>
<evidence type="ECO:0008006" key="3">
    <source>
        <dbReference type="Google" id="ProtNLM"/>
    </source>
</evidence>
<dbReference type="AlphaFoldDB" id="A0AA88UYJ3"/>
<dbReference type="SUPFAM" id="SSF48264">
    <property type="entry name" value="Cytochrome P450"/>
    <property type="match status" value="1"/>
</dbReference>